<comment type="caution">
    <text evidence="1">The sequence shown here is derived from an EMBL/GenBank/DDBJ whole genome shotgun (WGS) entry which is preliminary data.</text>
</comment>
<protein>
    <submittedName>
        <fullName evidence="1">Uncharacterized protein</fullName>
    </submittedName>
</protein>
<dbReference type="Proteomes" id="UP000516437">
    <property type="component" value="Chromosome 3"/>
</dbReference>
<dbReference type="EMBL" id="RXIC02000021">
    <property type="protein sequence ID" value="KAB1219979.1"/>
    <property type="molecule type" value="Genomic_DNA"/>
</dbReference>
<evidence type="ECO:0000313" key="2">
    <source>
        <dbReference type="Proteomes" id="UP000516437"/>
    </source>
</evidence>
<gene>
    <name evidence="1" type="ORF">CJ030_MR3G020086</name>
</gene>
<dbReference type="AlphaFoldDB" id="A0A6A1W403"/>
<keyword evidence="2" id="KW-1185">Reference proteome</keyword>
<reference evidence="1 2" key="1">
    <citation type="journal article" date="2019" name="Plant Biotechnol. J.">
        <title>The red bayberry genome and genetic basis of sex determination.</title>
        <authorList>
            <person name="Jia H.M."/>
            <person name="Jia H.J."/>
            <person name="Cai Q.L."/>
            <person name="Wang Y."/>
            <person name="Zhao H.B."/>
            <person name="Yang W.F."/>
            <person name="Wang G.Y."/>
            <person name="Li Y.H."/>
            <person name="Zhan D.L."/>
            <person name="Shen Y.T."/>
            <person name="Niu Q.F."/>
            <person name="Chang L."/>
            <person name="Qiu J."/>
            <person name="Zhao L."/>
            <person name="Xie H.B."/>
            <person name="Fu W.Y."/>
            <person name="Jin J."/>
            <person name="Li X.W."/>
            <person name="Jiao Y."/>
            <person name="Zhou C.C."/>
            <person name="Tu T."/>
            <person name="Chai C.Y."/>
            <person name="Gao J.L."/>
            <person name="Fan L.J."/>
            <person name="van de Weg E."/>
            <person name="Wang J.Y."/>
            <person name="Gao Z.S."/>
        </authorList>
    </citation>
    <scope>NUCLEOTIDE SEQUENCE [LARGE SCALE GENOMIC DNA]</scope>
    <source>
        <tissue evidence="1">Leaves</tissue>
    </source>
</reference>
<name>A0A6A1W403_9ROSI</name>
<proteinExistence type="predicted"/>
<sequence>MAYRRRTEWVLTDLYHVTGLVGSACLRTFDLWNGGWATSVFGDAGCQDVIMIIWGCVAPVHRPCPGTAARDNGEGSDVPASVTYCGMKAIF</sequence>
<evidence type="ECO:0000313" key="1">
    <source>
        <dbReference type="EMBL" id="KAB1219979.1"/>
    </source>
</evidence>
<dbReference type="PROSITE" id="PS51257">
    <property type="entry name" value="PROKAR_LIPOPROTEIN"/>
    <property type="match status" value="1"/>
</dbReference>
<accession>A0A6A1W403</accession>
<organism evidence="1 2">
    <name type="scientific">Morella rubra</name>
    <name type="common">Chinese bayberry</name>
    <dbReference type="NCBI Taxonomy" id="262757"/>
    <lineage>
        <taxon>Eukaryota</taxon>
        <taxon>Viridiplantae</taxon>
        <taxon>Streptophyta</taxon>
        <taxon>Embryophyta</taxon>
        <taxon>Tracheophyta</taxon>
        <taxon>Spermatophyta</taxon>
        <taxon>Magnoliopsida</taxon>
        <taxon>eudicotyledons</taxon>
        <taxon>Gunneridae</taxon>
        <taxon>Pentapetalae</taxon>
        <taxon>rosids</taxon>
        <taxon>fabids</taxon>
        <taxon>Fagales</taxon>
        <taxon>Myricaceae</taxon>
        <taxon>Morella</taxon>
    </lineage>
</organism>